<name>A0ACC1NR53_9HYPO</name>
<accession>A0ACC1NR53</accession>
<gene>
    <name evidence="1" type="ORF">NQ176_g2363</name>
</gene>
<keyword evidence="2" id="KW-1185">Reference proteome</keyword>
<organism evidence="1 2">
    <name type="scientific">Zarea fungicola</name>
    <dbReference type="NCBI Taxonomy" id="93591"/>
    <lineage>
        <taxon>Eukaryota</taxon>
        <taxon>Fungi</taxon>
        <taxon>Dikarya</taxon>
        <taxon>Ascomycota</taxon>
        <taxon>Pezizomycotina</taxon>
        <taxon>Sordariomycetes</taxon>
        <taxon>Hypocreomycetidae</taxon>
        <taxon>Hypocreales</taxon>
        <taxon>Cordycipitaceae</taxon>
        <taxon>Zarea</taxon>
    </lineage>
</organism>
<protein>
    <submittedName>
        <fullName evidence="1">Uncharacterized protein</fullName>
    </submittedName>
</protein>
<sequence>MLLNGSLARAGVFDQFLSYYLPDRMQFQVQSSSQEWLATVCEHRDTLPSLEAAACALGMLTLSRLNQDTAMQLCSFSLYGSSLRSTQRLIAQVKCNSAKWLRVIETVNLLSLFEMAGPAAFQNREAHNIFIHARSAILYTAVLEERATFLAEPSWLEDPWKQIPKTNNSAVLDIITLIPVMLGLTRAIQDAVELDGECEDLLDDFDALSMRMRAMHRGASAMVRQVYETGFSSNVHEFTAVQLHACCELLHYDAIQRLSRHAKSSPLLFAKYVDEAAGSKLQMELAAKAIILHIINLNTEDCGFITANLLFLPMLAAARFLKRNASEDGELMASCQQMINTLINRGFISCRLMLDFSSHCKDY</sequence>
<reference evidence="1" key="1">
    <citation type="submission" date="2022-08" db="EMBL/GenBank/DDBJ databases">
        <title>Genome Sequence of Lecanicillium fungicola.</title>
        <authorList>
            <person name="Buettner E."/>
        </authorList>
    </citation>
    <scope>NUCLEOTIDE SEQUENCE</scope>
    <source>
        <strain evidence="1">Babe33</strain>
    </source>
</reference>
<evidence type="ECO:0000313" key="1">
    <source>
        <dbReference type="EMBL" id="KAJ2980889.1"/>
    </source>
</evidence>
<evidence type="ECO:0000313" key="2">
    <source>
        <dbReference type="Proteomes" id="UP001143910"/>
    </source>
</evidence>
<proteinExistence type="predicted"/>
<comment type="caution">
    <text evidence="1">The sequence shown here is derived from an EMBL/GenBank/DDBJ whole genome shotgun (WGS) entry which is preliminary data.</text>
</comment>
<dbReference type="EMBL" id="JANJQO010000166">
    <property type="protein sequence ID" value="KAJ2980889.1"/>
    <property type="molecule type" value="Genomic_DNA"/>
</dbReference>
<dbReference type="Proteomes" id="UP001143910">
    <property type="component" value="Unassembled WGS sequence"/>
</dbReference>